<evidence type="ECO:0000256" key="1">
    <source>
        <dbReference type="SAM" id="MobiDB-lite"/>
    </source>
</evidence>
<dbReference type="EMBL" id="JAQQWI010000006">
    <property type="protein sequence ID" value="KAK8033385.1"/>
    <property type="molecule type" value="Genomic_DNA"/>
</dbReference>
<dbReference type="InterPro" id="IPR020843">
    <property type="entry name" value="ER"/>
</dbReference>
<dbReference type="InterPro" id="IPR013154">
    <property type="entry name" value="ADH-like_N"/>
</dbReference>
<dbReference type="SUPFAM" id="SSF51735">
    <property type="entry name" value="NAD(P)-binding Rossmann-fold domains"/>
    <property type="match status" value="1"/>
</dbReference>
<dbReference type="Gene3D" id="3.90.180.10">
    <property type="entry name" value="Medium-chain alcohol dehydrogenases, catalytic domain"/>
    <property type="match status" value="1"/>
</dbReference>
<accession>A0ABR1SGD0</accession>
<dbReference type="Pfam" id="PF00107">
    <property type="entry name" value="ADH_zinc_N"/>
    <property type="match status" value="1"/>
</dbReference>
<gene>
    <name evidence="3" type="ORF">PG991_002783</name>
</gene>
<dbReference type="Pfam" id="PF08240">
    <property type="entry name" value="ADH_N"/>
    <property type="match status" value="1"/>
</dbReference>
<dbReference type="InterPro" id="IPR052711">
    <property type="entry name" value="Zinc_ADH-like"/>
</dbReference>
<dbReference type="InterPro" id="IPR013149">
    <property type="entry name" value="ADH-like_C"/>
</dbReference>
<organism evidence="3 4">
    <name type="scientific">Apiospora marii</name>
    <dbReference type="NCBI Taxonomy" id="335849"/>
    <lineage>
        <taxon>Eukaryota</taxon>
        <taxon>Fungi</taxon>
        <taxon>Dikarya</taxon>
        <taxon>Ascomycota</taxon>
        <taxon>Pezizomycotina</taxon>
        <taxon>Sordariomycetes</taxon>
        <taxon>Xylariomycetidae</taxon>
        <taxon>Amphisphaeriales</taxon>
        <taxon>Apiosporaceae</taxon>
        <taxon>Apiospora</taxon>
    </lineage>
</organism>
<dbReference type="SMART" id="SM00829">
    <property type="entry name" value="PKS_ER"/>
    <property type="match status" value="1"/>
</dbReference>
<dbReference type="Proteomes" id="UP001396898">
    <property type="component" value="Unassembled WGS sequence"/>
</dbReference>
<protein>
    <recommendedName>
        <fullName evidence="2">Enoyl reductase (ER) domain-containing protein</fullName>
    </recommendedName>
</protein>
<feature type="domain" description="Enoyl reductase (ER)" evidence="2">
    <location>
        <begin position="37"/>
        <end position="385"/>
    </location>
</feature>
<dbReference type="InterPro" id="IPR011032">
    <property type="entry name" value="GroES-like_sf"/>
</dbReference>
<dbReference type="InterPro" id="IPR036291">
    <property type="entry name" value="NAD(P)-bd_dom_sf"/>
</dbReference>
<comment type="caution">
    <text evidence="3">The sequence shown here is derived from an EMBL/GenBank/DDBJ whole genome shotgun (WGS) entry which is preliminary data.</text>
</comment>
<feature type="region of interest" description="Disordered" evidence="1">
    <location>
        <begin position="1"/>
        <end position="23"/>
    </location>
</feature>
<name>A0ABR1SGD0_9PEZI</name>
<dbReference type="CDD" id="cd05188">
    <property type="entry name" value="MDR"/>
    <property type="match status" value="1"/>
</dbReference>
<evidence type="ECO:0000313" key="4">
    <source>
        <dbReference type="Proteomes" id="UP001396898"/>
    </source>
</evidence>
<evidence type="ECO:0000313" key="3">
    <source>
        <dbReference type="EMBL" id="KAK8033385.1"/>
    </source>
</evidence>
<dbReference type="PANTHER" id="PTHR45033:SF3">
    <property type="entry name" value="DEHYDROGENASE, PUTATIVE (AFU_ORTHOLOGUE AFUA_2G13270)-RELATED"/>
    <property type="match status" value="1"/>
</dbReference>
<reference evidence="3 4" key="1">
    <citation type="submission" date="2023-01" db="EMBL/GenBank/DDBJ databases">
        <title>Analysis of 21 Apiospora genomes using comparative genomics revels a genus with tremendous synthesis potential of carbohydrate active enzymes and secondary metabolites.</title>
        <authorList>
            <person name="Sorensen T."/>
        </authorList>
    </citation>
    <scope>NUCLEOTIDE SEQUENCE [LARGE SCALE GENOMIC DNA]</scope>
    <source>
        <strain evidence="3 4">CBS 20057</strain>
    </source>
</reference>
<sequence length="402" mass="42631">MSTTTPNTPKRAGSAATDPKNQNTYLTVRKVDGKPGKVYYPLQLHTAPIPEPGPGEVLVELHAAALNHRDLFIRQHLYPGISFTHPLLADGCGTVIRCGDGGSSEESTSSKQLLNRRVILTPTRGWHQSPDGPEDLKKYTVIGGSQSTPAGAAQRYIALPAAEVELLPDHLTAVEGAALPLVGVTAWRALVTKCLDGDLTKAPGRNILVTGIGGGVALQALQFGVALGCNVYVTSGDAAKLQRAVSELGAKGGVNYRDRDWDAQLSKMLPKDRPYLDAVADGAGGDLVARTTRLLRPGGVLACYGMTLGPSMSWSMGAVLKNIELRGSTMGSRAEFAAMVAFVRRHRVRPVVSRAVRGGGLEDLDAIDGLYDDMRQGKQFGKLVIEISPEPGRAEEAVAAKL</sequence>
<dbReference type="PANTHER" id="PTHR45033">
    <property type="match status" value="1"/>
</dbReference>
<dbReference type="SUPFAM" id="SSF50129">
    <property type="entry name" value="GroES-like"/>
    <property type="match status" value="1"/>
</dbReference>
<evidence type="ECO:0000259" key="2">
    <source>
        <dbReference type="SMART" id="SM00829"/>
    </source>
</evidence>
<proteinExistence type="predicted"/>
<dbReference type="Gene3D" id="3.40.50.720">
    <property type="entry name" value="NAD(P)-binding Rossmann-like Domain"/>
    <property type="match status" value="1"/>
</dbReference>
<keyword evidence="4" id="KW-1185">Reference proteome</keyword>